<evidence type="ECO:0000256" key="1">
    <source>
        <dbReference type="ARBA" id="ARBA00004123"/>
    </source>
</evidence>
<dbReference type="PRINTS" id="PR00024">
    <property type="entry name" value="HOMEOBOX"/>
</dbReference>
<feature type="DNA-binding region" description="Homeobox" evidence="5">
    <location>
        <begin position="187"/>
        <end position="246"/>
    </location>
</feature>
<keyword evidence="10" id="KW-1185">Reference proteome</keyword>
<organism evidence="9 10">
    <name type="scientific">Mythimna separata</name>
    <name type="common">Oriental armyworm</name>
    <name type="synonym">Pseudaletia separata</name>
    <dbReference type="NCBI Taxonomy" id="271217"/>
    <lineage>
        <taxon>Eukaryota</taxon>
        <taxon>Metazoa</taxon>
        <taxon>Ecdysozoa</taxon>
        <taxon>Arthropoda</taxon>
        <taxon>Hexapoda</taxon>
        <taxon>Insecta</taxon>
        <taxon>Pterygota</taxon>
        <taxon>Neoptera</taxon>
        <taxon>Endopterygota</taxon>
        <taxon>Lepidoptera</taxon>
        <taxon>Glossata</taxon>
        <taxon>Ditrysia</taxon>
        <taxon>Noctuoidea</taxon>
        <taxon>Noctuidae</taxon>
        <taxon>Noctuinae</taxon>
        <taxon>Hadenini</taxon>
        <taxon>Mythimna</taxon>
    </lineage>
</organism>
<feature type="domain" description="Homeobox" evidence="8">
    <location>
        <begin position="185"/>
        <end position="245"/>
    </location>
</feature>
<keyword evidence="2 5" id="KW-0238">DNA-binding</keyword>
<feature type="compositionally biased region" description="Acidic residues" evidence="7">
    <location>
        <begin position="260"/>
        <end position="272"/>
    </location>
</feature>
<evidence type="ECO:0000313" key="9">
    <source>
        <dbReference type="EMBL" id="KAJ8708979.1"/>
    </source>
</evidence>
<dbReference type="SMART" id="SM00389">
    <property type="entry name" value="HOX"/>
    <property type="match status" value="1"/>
</dbReference>
<dbReference type="Proteomes" id="UP001231518">
    <property type="component" value="Chromosome 22"/>
</dbReference>
<reference evidence="9" key="1">
    <citation type="submission" date="2023-03" db="EMBL/GenBank/DDBJ databases">
        <title>Chromosome-level genomes of two armyworms, Mythimna separata and Mythimna loreyi, provide insights into the biosynthesis and reception of sex pheromones.</title>
        <authorList>
            <person name="Zhao H."/>
        </authorList>
    </citation>
    <scope>NUCLEOTIDE SEQUENCE</scope>
    <source>
        <strain evidence="9">BeijingLab</strain>
        <tissue evidence="9">Pupa</tissue>
    </source>
</reference>
<dbReference type="PROSITE" id="PS00027">
    <property type="entry name" value="HOMEOBOX_1"/>
    <property type="match status" value="1"/>
</dbReference>
<evidence type="ECO:0000256" key="5">
    <source>
        <dbReference type="PROSITE-ProRule" id="PRU00108"/>
    </source>
</evidence>
<name>A0AAD7YAS5_MYTSE</name>
<evidence type="ECO:0000256" key="2">
    <source>
        <dbReference type="ARBA" id="ARBA00023125"/>
    </source>
</evidence>
<dbReference type="GO" id="GO:0030154">
    <property type="term" value="P:cell differentiation"/>
    <property type="evidence" value="ECO:0007669"/>
    <property type="project" value="TreeGrafter"/>
</dbReference>
<evidence type="ECO:0000256" key="6">
    <source>
        <dbReference type="RuleBase" id="RU000682"/>
    </source>
</evidence>
<sequence>MCACKQKRSFLIEDILKDVKKKPYRLLSQEPTQPLKCNGVKQVQILEVPKPLEITKIEEPANDSASKHDVKCEVPKDFDLSKVNLEHRRNTYPLYPTPIKANAPPPPLSSSITWPQYRGKEAPGFLERPPFSYYSDPMLNSNQILRSQLAANRYVPHPLYGTIRQAYGFDRVPPSCCNPWWGLGGRRKGGQVRFTAAQTGALEKRFSASKYLSPDERRALASTLRLSDRQVKTWFQNRRAKWRRTTPDSADPGSPPTADEGSDDEVQIADDE</sequence>
<dbReference type="PROSITE" id="PS50071">
    <property type="entry name" value="HOMEOBOX_2"/>
    <property type="match status" value="1"/>
</dbReference>
<feature type="region of interest" description="Disordered" evidence="7">
    <location>
        <begin position="238"/>
        <end position="272"/>
    </location>
</feature>
<dbReference type="InterPro" id="IPR017970">
    <property type="entry name" value="Homeobox_CS"/>
</dbReference>
<dbReference type="InterPro" id="IPR020479">
    <property type="entry name" value="HD_metazoa"/>
</dbReference>
<dbReference type="PANTHER" id="PTHR24324:SF5">
    <property type="entry name" value="HEMATOPOIETICALLY-EXPRESSED HOMEOBOX PROTEIN HHEX"/>
    <property type="match status" value="1"/>
</dbReference>
<gene>
    <name evidence="9" type="ORF">PYW07_008805</name>
</gene>
<evidence type="ECO:0000256" key="7">
    <source>
        <dbReference type="SAM" id="MobiDB-lite"/>
    </source>
</evidence>
<dbReference type="SUPFAM" id="SSF46689">
    <property type="entry name" value="Homeodomain-like"/>
    <property type="match status" value="1"/>
</dbReference>
<dbReference type="Gene3D" id="1.10.10.60">
    <property type="entry name" value="Homeodomain-like"/>
    <property type="match status" value="1"/>
</dbReference>
<dbReference type="GO" id="GO:0000978">
    <property type="term" value="F:RNA polymerase II cis-regulatory region sequence-specific DNA binding"/>
    <property type="evidence" value="ECO:0007669"/>
    <property type="project" value="TreeGrafter"/>
</dbReference>
<dbReference type="PANTHER" id="PTHR24324">
    <property type="entry name" value="HOMEOBOX PROTEIN HHEX"/>
    <property type="match status" value="1"/>
</dbReference>
<keyword evidence="4 5" id="KW-0539">Nucleus</keyword>
<comment type="subcellular location">
    <subcellularLocation>
        <location evidence="1 5 6">Nucleus</location>
    </subcellularLocation>
</comment>
<dbReference type="InterPro" id="IPR001356">
    <property type="entry name" value="HD"/>
</dbReference>
<dbReference type="GO" id="GO:0000981">
    <property type="term" value="F:DNA-binding transcription factor activity, RNA polymerase II-specific"/>
    <property type="evidence" value="ECO:0007669"/>
    <property type="project" value="InterPro"/>
</dbReference>
<dbReference type="AlphaFoldDB" id="A0AAD7YAS5"/>
<comment type="caution">
    <text evidence="9">The sequence shown here is derived from an EMBL/GenBank/DDBJ whole genome shotgun (WGS) entry which is preliminary data.</text>
</comment>
<accession>A0AAD7YAS5</accession>
<evidence type="ECO:0000313" key="10">
    <source>
        <dbReference type="Proteomes" id="UP001231518"/>
    </source>
</evidence>
<evidence type="ECO:0000256" key="3">
    <source>
        <dbReference type="ARBA" id="ARBA00023155"/>
    </source>
</evidence>
<dbReference type="Pfam" id="PF00046">
    <property type="entry name" value="Homeodomain"/>
    <property type="match status" value="1"/>
</dbReference>
<keyword evidence="3 5" id="KW-0371">Homeobox</keyword>
<dbReference type="GO" id="GO:0005634">
    <property type="term" value="C:nucleus"/>
    <property type="evidence" value="ECO:0007669"/>
    <property type="project" value="UniProtKB-SubCell"/>
</dbReference>
<evidence type="ECO:0000259" key="8">
    <source>
        <dbReference type="PROSITE" id="PS50071"/>
    </source>
</evidence>
<evidence type="ECO:0000256" key="4">
    <source>
        <dbReference type="ARBA" id="ARBA00023242"/>
    </source>
</evidence>
<dbReference type="InterPro" id="IPR009057">
    <property type="entry name" value="Homeodomain-like_sf"/>
</dbReference>
<proteinExistence type="predicted"/>
<dbReference type="InterPro" id="IPR051000">
    <property type="entry name" value="Homeobox_DNA-bind_prot"/>
</dbReference>
<protein>
    <recommendedName>
        <fullName evidence="8">Homeobox domain-containing protein</fullName>
    </recommendedName>
</protein>
<dbReference type="EMBL" id="JARGEI010000024">
    <property type="protein sequence ID" value="KAJ8708979.1"/>
    <property type="molecule type" value="Genomic_DNA"/>
</dbReference>
<dbReference type="CDD" id="cd00086">
    <property type="entry name" value="homeodomain"/>
    <property type="match status" value="1"/>
</dbReference>